<keyword evidence="1" id="KW-1133">Transmembrane helix</keyword>
<name>A0A2P2QPM2_RHIMU</name>
<sequence>MFPVKRKTCGTTCQPSKCRLAFCSFTLQLMLFCLFFIIDF</sequence>
<accession>A0A2P2QPM2</accession>
<dbReference type="AlphaFoldDB" id="A0A2P2QPM2"/>
<keyword evidence="1" id="KW-0472">Membrane</keyword>
<protein>
    <submittedName>
        <fullName evidence="2">Uncharacterized protein</fullName>
    </submittedName>
</protein>
<proteinExistence type="predicted"/>
<reference evidence="2" key="1">
    <citation type="submission" date="2018-02" db="EMBL/GenBank/DDBJ databases">
        <title>Rhizophora mucronata_Transcriptome.</title>
        <authorList>
            <person name="Meera S.P."/>
            <person name="Sreeshan A."/>
            <person name="Augustine A."/>
        </authorList>
    </citation>
    <scope>NUCLEOTIDE SEQUENCE</scope>
    <source>
        <tissue evidence="2">Leaf</tissue>
    </source>
</reference>
<dbReference type="EMBL" id="GGEC01088498">
    <property type="protein sequence ID" value="MBX68982.1"/>
    <property type="molecule type" value="Transcribed_RNA"/>
</dbReference>
<organism evidence="2">
    <name type="scientific">Rhizophora mucronata</name>
    <name type="common">Asiatic mangrove</name>
    <dbReference type="NCBI Taxonomy" id="61149"/>
    <lineage>
        <taxon>Eukaryota</taxon>
        <taxon>Viridiplantae</taxon>
        <taxon>Streptophyta</taxon>
        <taxon>Embryophyta</taxon>
        <taxon>Tracheophyta</taxon>
        <taxon>Spermatophyta</taxon>
        <taxon>Magnoliopsida</taxon>
        <taxon>eudicotyledons</taxon>
        <taxon>Gunneridae</taxon>
        <taxon>Pentapetalae</taxon>
        <taxon>rosids</taxon>
        <taxon>fabids</taxon>
        <taxon>Malpighiales</taxon>
        <taxon>Rhizophoraceae</taxon>
        <taxon>Rhizophora</taxon>
    </lineage>
</organism>
<evidence type="ECO:0000313" key="2">
    <source>
        <dbReference type="EMBL" id="MBX68982.1"/>
    </source>
</evidence>
<keyword evidence="1" id="KW-0812">Transmembrane</keyword>
<feature type="transmembrane region" description="Helical" evidence="1">
    <location>
        <begin position="20"/>
        <end position="38"/>
    </location>
</feature>
<evidence type="ECO:0000256" key="1">
    <source>
        <dbReference type="SAM" id="Phobius"/>
    </source>
</evidence>